<dbReference type="OrthoDB" id="2345911at2759"/>
<gene>
    <name evidence="1" type="ORF">B0J13DRAFT_155132</name>
</gene>
<evidence type="ECO:0000313" key="2">
    <source>
        <dbReference type="Proteomes" id="UP000717696"/>
    </source>
</evidence>
<dbReference type="AlphaFoldDB" id="A0A9P9DMR3"/>
<comment type="caution">
    <text evidence="1">The sequence shown here is derived from an EMBL/GenBank/DDBJ whole genome shotgun (WGS) entry which is preliminary data.</text>
</comment>
<keyword evidence="2" id="KW-1185">Reference proteome</keyword>
<proteinExistence type="predicted"/>
<evidence type="ECO:0000313" key="1">
    <source>
        <dbReference type="EMBL" id="KAH7121988.1"/>
    </source>
</evidence>
<evidence type="ECO:0008006" key="3">
    <source>
        <dbReference type="Google" id="ProtNLM"/>
    </source>
</evidence>
<name>A0A9P9DMR3_9HYPO</name>
<accession>A0A9P9DMR3</accession>
<reference evidence="1" key="1">
    <citation type="journal article" date="2021" name="Nat. Commun.">
        <title>Genetic determinants of endophytism in the Arabidopsis root mycobiome.</title>
        <authorList>
            <person name="Mesny F."/>
            <person name="Miyauchi S."/>
            <person name="Thiergart T."/>
            <person name="Pickel B."/>
            <person name="Atanasova L."/>
            <person name="Karlsson M."/>
            <person name="Huettel B."/>
            <person name="Barry K.W."/>
            <person name="Haridas S."/>
            <person name="Chen C."/>
            <person name="Bauer D."/>
            <person name="Andreopoulos W."/>
            <person name="Pangilinan J."/>
            <person name="LaButti K."/>
            <person name="Riley R."/>
            <person name="Lipzen A."/>
            <person name="Clum A."/>
            <person name="Drula E."/>
            <person name="Henrissat B."/>
            <person name="Kohler A."/>
            <person name="Grigoriev I.V."/>
            <person name="Martin F.M."/>
            <person name="Hacquard S."/>
        </authorList>
    </citation>
    <scope>NUCLEOTIDE SEQUENCE</scope>
    <source>
        <strain evidence="1">MPI-CAGE-AT-0021</strain>
    </source>
</reference>
<dbReference type="EMBL" id="JAGMUU010000026">
    <property type="protein sequence ID" value="KAH7121988.1"/>
    <property type="molecule type" value="Genomic_DNA"/>
</dbReference>
<protein>
    <recommendedName>
        <fullName evidence="3">Heterokaryon incompatibility domain-containing protein</fullName>
    </recommendedName>
</protein>
<dbReference type="Proteomes" id="UP000717696">
    <property type="component" value="Unassembled WGS sequence"/>
</dbReference>
<organism evidence="1 2">
    <name type="scientific">Dactylonectria estremocensis</name>
    <dbReference type="NCBI Taxonomy" id="1079267"/>
    <lineage>
        <taxon>Eukaryota</taxon>
        <taxon>Fungi</taxon>
        <taxon>Dikarya</taxon>
        <taxon>Ascomycota</taxon>
        <taxon>Pezizomycotina</taxon>
        <taxon>Sordariomycetes</taxon>
        <taxon>Hypocreomycetidae</taxon>
        <taxon>Hypocreales</taxon>
        <taxon>Nectriaceae</taxon>
        <taxon>Dactylonectria</taxon>
    </lineage>
</organism>
<sequence>MFQRREAFLSQKTMTKWSKDRLGDYVLLPASNGYVTRSQCQFVSHFWRTRDNPDPGGEYLRLVQRDLKVQTWSYIWVDWTCMPQHPRKRNEEFYFLQSLQLMPGIIRNCAFMWYYPPFEPRLWILYEIAEYTLTCDDGLQGIITPDMKEFASHIDEMLQVGVRSTLSRHGYGCTFDRDKEFLTSWLEVLVLLRKLAIDTDDVRVLMDHLTWSPSIEVVLCHTKNGIVVFCRFEGTLTLKGACHTFTPFPRWMVNTLKLLSLNPRAN</sequence>